<keyword evidence="4" id="KW-1185">Reference proteome</keyword>
<evidence type="ECO:0000256" key="1">
    <source>
        <dbReference type="SAM" id="MobiDB-lite"/>
    </source>
</evidence>
<dbReference type="KEGG" id="orz:FNH13_02490"/>
<sequence>MSTHTTQTTRDEDTAGALDAVRPLLRRDVLYADTGQGVFIRHADDAFVMRGSSIYRWLSVLAPHLDGSLTVGDLRSSLPEAQQQMLTSLVTVLLERNFARDSVPEELGEAVLDHPFAGQIEFIRHYVDAPVQRFERFRAARVQILGSGTLAESTARILRDNGLESATVTDQVPTRPGDLAADVVIALGDEIGLDGVRALARVAADAGVPLIPAVTVGGRTFVGPLLDAASTTGVDSLIARLGAGLDSDEGADFWRRLAGQPSAARPAVVDQHASMLGTLIGFEAFRLLTGCLDPETREAVVVQNLETLDIVKEPLLGHPADPRATDRVAETPADELRAAVDVLLDPEAEVESRALHEQADGYLDLVRHHTGVFRQFTDLEIDQSPLKVGRVEVGGLVGRDGSAAARRTITGFHTRTPLQARFRALCEASLQYVDTWGPEAARQVLEQVDVPVTTLDVWSGLAPQADGTGVWATSLVTGDRRRVPTAAAYPFSSANAGQQVLTSTVGAGAAATAADAAIAGFYSAVTFRAVMTAVRRGAPLDTVEVQGGELGTVLRFLTDTCRTLDLSPVLVDVSLPGCGGTVIAYVERDGEPVVALATGASVELAVVDALVSLVGRIQTDGPATTEVGPLADLDPRGLPLSGLSRPAATERLSVTAMTAALGPDTDVLVVDTGLPDLAQGGIRTARVLLTTASGPSGEDAPLASDDGPTHPERR</sequence>
<feature type="region of interest" description="Disordered" evidence="1">
    <location>
        <begin position="692"/>
        <end position="714"/>
    </location>
</feature>
<reference evidence="3 4" key="1">
    <citation type="submission" date="2019-07" db="EMBL/GenBank/DDBJ databases">
        <title>complete genome sequencing of Ornithinimicrobium sp. H23M54.</title>
        <authorList>
            <person name="Bae J.-W."/>
            <person name="Lee S.-Y."/>
        </authorList>
    </citation>
    <scope>NUCLEOTIDE SEQUENCE [LARGE SCALE GENOMIC DNA]</scope>
    <source>
        <strain evidence="3 4">H23M54</strain>
    </source>
</reference>
<proteinExistence type="predicted"/>
<accession>A0A516G738</accession>
<evidence type="ECO:0000259" key="2">
    <source>
        <dbReference type="Pfam" id="PF02624"/>
    </source>
</evidence>
<dbReference type="AlphaFoldDB" id="A0A516G738"/>
<evidence type="ECO:0000313" key="4">
    <source>
        <dbReference type="Proteomes" id="UP000315395"/>
    </source>
</evidence>
<dbReference type="Proteomes" id="UP000315395">
    <property type="component" value="Chromosome"/>
</dbReference>
<feature type="domain" description="YcaO" evidence="2">
    <location>
        <begin position="461"/>
        <end position="611"/>
    </location>
</feature>
<dbReference type="EMBL" id="CP041616">
    <property type="protein sequence ID" value="QDO87338.1"/>
    <property type="molecule type" value="Genomic_DNA"/>
</dbReference>
<dbReference type="Gene3D" id="3.40.50.720">
    <property type="entry name" value="NAD(P)-binding Rossmann-like Domain"/>
    <property type="match status" value="1"/>
</dbReference>
<organism evidence="3 4">
    <name type="scientific">Ornithinimicrobium ciconiae</name>
    <dbReference type="NCBI Taxonomy" id="2594265"/>
    <lineage>
        <taxon>Bacteria</taxon>
        <taxon>Bacillati</taxon>
        <taxon>Actinomycetota</taxon>
        <taxon>Actinomycetes</taxon>
        <taxon>Micrococcales</taxon>
        <taxon>Ornithinimicrobiaceae</taxon>
        <taxon>Ornithinimicrobium</taxon>
    </lineage>
</organism>
<dbReference type="InterPro" id="IPR003776">
    <property type="entry name" value="YcaO-like_dom"/>
</dbReference>
<evidence type="ECO:0000313" key="3">
    <source>
        <dbReference type="EMBL" id="QDO87338.1"/>
    </source>
</evidence>
<dbReference type="RefSeq" id="WP_143781996.1">
    <property type="nucleotide sequence ID" value="NZ_CP041616.1"/>
</dbReference>
<gene>
    <name evidence="3" type="ORF">FNH13_02490</name>
</gene>
<protein>
    <recommendedName>
        <fullName evidence="2">YcaO domain-containing protein</fullName>
    </recommendedName>
</protein>
<dbReference type="Pfam" id="PF02624">
    <property type="entry name" value="YcaO"/>
    <property type="match status" value="1"/>
</dbReference>
<dbReference type="OrthoDB" id="9804442at2"/>
<name>A0A516G738_9MICO</name>